<keyword evidence="1" id="KW-0812">Transmembrane</keyword>
<dbReference type="OrthoDB" id="65651at2759"/>
<keyword evidence="3" id="KW-1185">Reference proteome</keyword>
<organism evidence="2 3">
    <name type="scientific">Thraustotheca clavata</name>
    <dbReference type="NCBI Taxonomy" id="74557"/>
    <lineage>
        <taxon>Eukaryota</taxon>
        <taxon>Sar</taxon>
        <taxon>Stramenopiles</taxon>
        <taxon>Oomycota</taxon>
        <taxon>Saprolegniomycetes</taxon>
        <taxon>Saprolegniales</taxon>
        <taxon>Achlyaceae</taxon>
        <taxon>Thraustotheca</taxon>
    </lineage>
</organism>
<feature type="non-terminal residue" evidence="2">
    <location>
        <position position="279"/>
    </location>
</feature>
<sequence length="279" mass="31633">MPAVSTGPTEATASWSLTSVDYILLGLLLLTLYMPLVTAIYYARKDMPSIRYRNPHQMTICGFTATFYCWFKLVFGLMTATISCATSQYLVSILFHFTTFSVFLSEVSIVVTFYLTELLVTTHTKGHTPQNDRKSRLLRLYLRPSTTLCVWIIGHLLWNVPTIATIASYTNDLNNTTLKECPNYIVETIELVSAIQVGILLVLGSILTRCMSTNIDNFGLRSNYIYAHRVWLCCYIIYLIVVGLENVSWAKKYQIDSILITLSMQSIVLIIIVRPLHLS</sequence>
<feature type="transmembrane region" description="Helical" evidence="1">
    <location>
        <begin position="253"/>
        <end position="273"/>
    </location>
</feature>
<evidence type="ECO:0000256" key="1">
    <source>
        <dbReference type="SAM" id="Phobius"/>
    </source>
</evidence>
<accession>A0A1V9YKE7</accession>
<reference evidence="2 3" key="1">
    <citation type="journal article" date="2014" name="Genome Biol. Evol.">
        <title>The secreted proteins of Achlya hypogyna and Thraustotheca clavata identify the ancestral oomycete secretome and reveal gene acquisitions by horizontal gene transfer.</title>
        <authorList>
            <person name="Misner I."/>
            <person name="Blouin N."/>
            <person name="Leonard G."/>
            <person name="Richards T.A."/>
            <person name="Lane C.E."/>
        </authorList>
    </citation>
    <scope>NUCLEOTIDE SEQUENCE [LARGE SCALE GENOMIC DNA]</scope>
    <source>
        <strain evidence="2 3">ATCC 34112</strain>
    </source>
</reference>
<name>A0A1V9YKE7_9STRA</name>
<feature type="transmembrane region" description="Helical" evidence="1">
    <location>
        <begin position="22"/>
        <end position="44"/>
    </location>
</feature>
<feature type="transmembrane region" description="Helical" evidence="1">
    <location>
        <begin position="65"/>
        <end position="91"/>
    </location>
</feature>
<feature type="transmembrane region" description="Helical" evidence="1">
    <location>
        <begin position="223"/>
        <end position="241"/>
    </location>
</feature>
<proteinExistence type="predicted"/>
<evidence type="ECO:0000313" key="2">
    <source>
        <dbReference type="EMBL" id="OQR86168.1"/>
    </source>
</evidence>
<keyword evidence="1" id="KW-1133">Transmembrane helix</keyword>
<comment type="caution">
    <text evidence="2">The sequence shown here is derived from an EMBL/GenBank/DDBJ whole genome shotgun (WGS) entry which is preliminary data.</text>
</comment>
<feature type="transmembrane region" description="Helical" evidence="1">
    <location>
        <begin position="191"/>
        <end position="211"/>
    </location>
</feature>
<keyword evidence="1" id="KW-0472">Membrane</keyword>
<feature type="transmembrane region" description="Helical" evidence="1">
    <location>
        <begin position="97"/>
        <end position="120"/>
    </location>
</feature>
<dbReference type="EMBL" id="JNBS01003554">
    <property type="protein sequence ID" value="OQR86168.1"/>
    <property type="molecule type" value="Genomic_DNA"/>
</dbReference>
<evidence type="ECO:0000313" key="3">
    <source>
        <dbReference type="Proteomes" id="UP000243217"/>
    </source>
</evidence>
<protein>
    <submittedName>
        <fullName evidence="2">Uncharacterized protein</fullName>
    </submittedName>
</protein>
<dbReference type="Proteomes" id="UP000243217">
    <property type="component" value="Unassembled WGS sequence"/>
</dbReference>
<dbReference type="AlphaFoldDB" id="A0A1V9YKE7"/>
<gene>
    <name evidence="2" type="ORF">THRCLA_10569</name>
</gene>